<dbReference type="AlphaFoldDB" id="A0AA37U2W1"/>
<sequence length="71" mass="7793">MSDIKLFRTNGKVEEIPGTSVAVEKSLQVLFESNLEALLGVRMLESEYSTGPVHRGRIDTLGLTRTTLLSS</sequence>
<accession>A0AA37U2W1</accession>
<gene>
    <name evidence="1" type="ORF">Heshes_26360</name>
</gene>
<protein>
    <submittedName>
        <fullName evidence="1">Uncharacterized protein</fullName>
    </submittedName>
</protein>
<evidence type="ECO:0000313" key="1">
    <source>
        <dbReference type="EMBL" id="GLV14951.1"/>
    </source>
</evidence>
<reference evidence="1" key="1">
    <citation type="submission" date="2023-02" db="EMBL/GenBank/DDBJ databases">
        <title>Proposal of a novel subspecies: Alicyclobacillus hesperidum subspecies aegle.</title>
        <authorList>
            <person name="Goto K."/>
            <person name="Fujii T."/>
            <person name="Yasui K."/>
            <person name="Mochida K."/>
            <person name="Kato-Tanaka Y."/>
            <person name="Morohoshi S."/>
            <person name="An S.Y."/>
            <person name="Kasai H."/>
            <person name="Yokota A."/>
        </authorList>
    </citation>
    <scope>NUCLEOTIDE SEQUENCE</scope>
    <source>
        <strain evidence="1">DSM 12766</strain>
    </source>
</reference>
<name>A0AA37U2W1_9BACL</name>
<proteinExistence type="predicted"/>
<dbReference type="RefSeq" id="WP_348519795.1">
    <property type="nucleotide sequence ID" value="NZ_BSRA01000021.1"/>
</dbReference>
<dbReference type="EMBL" id="BSRA01000021">
    <property type="protein sequence ID" value="GLV14951.1"/>
    <property type="molecule type" value="Genomic_DNA"/>
</dbReference>
<dbReference type="Proteomes" id="UP001157137">
    <property type="component" value="Unassembled WGS sequence"/>
</dbReference>
<organism evidence="1 2">
    <name type="scientific">Alicyclobacillus hesperidum</name>
    <dbReference type="NCBI Taxonomy" id="89784"/>
    <lineage>
        <taxon>Bacteria</taxon>
        <taxon>Bacillati</taxon>
        <taxon>Bacillota</taxon>
        <taxon>Bacilli</taxon>
        <taxon>Bacillales</taxon>
        <taxon>Alicyclobacillaceae</taxon>
        <taxon>Alicyclobacillus</taxon>
    </lineage>
</organism>
<comment type="caution">
    <text evidence="1">The sequence shown here is derived from an EMBL/GenBank/DDBJ whole genome shotgun (WGS) entry which is preliminary data.</text>
</comment>
<evidence type="ECO:0000313" key="2">
    <source>
        <dbReference type="Proteomes" id="UP001157137"/>
    </source>
</evidence>